<feature type="transmembrane region" description="Helical" evidence="7">
    <location>
        <begin position="263"/>
        <end position="289"/>
    </location>
</feature>
<keyword evidence="4 7" id="KW-0812">Transmembrane</keyword>
<feature type="transmembrane region" description="Helical" evidence="7">
    <location>
        <begin position="76"/>
        <end position="97"/>
    </location>
</feature>
<dbReference type="PROSITE" id="PS50928">
    <property type="entry name" value="ABC_TM1"/>
    <property type="match status" value="1"/>
</dbReference>
<evidence type="ECO:0000256" key="1">
    <source>
        <dbReference type="ARBA" id="ARBA00004651"/>
    </source>
</evidence>
<dbReference type="InterPro" id="IPR000515">
    <property type="entry name" value="MetI-like"/>
</dbReference>
<name>A0A165GWV6_9BACL</name>
<dbReference type="AlphaFoldDB" id="A0A165GWV6"/>
<feature type="transmembrane region" description="Helical" evidence="7">
    <location>
        <begin position="109"/>
        <end position="129"/>
    </location>
</feature>
<sequence>MIQNPTLKSTMKAWLYILPMMLIIFTFNLYPIVKSFAMSFYTDYNFYDDVVHAYGLGNFATILQDSDFYLAIKNTFVFVLGVVPISIALSLGIALLLNQIKFLSGFFRTVYFLPFVTSTVAISLVWNWLYHRNYGLMNYFLGLFGIEPVLWITDPDYSMLALVIMAVWKGLGFNIILFLVGLNNINETYYKAAKVDGASGIRRFWNITLPLLGPTVFLVSVLGVINSFKVFDEVYALFQAKPGPAKSTLTIVYYLYEKFYTEYQYGIAAAAGVVLFVIIFAVTLIQFAYNRKFVHY</sequence>
<evidence type="ECO:0000256" key="5">
    <source>
        <dbReference type="ARBA" id="ARBA00022989"/>
    </source>
</evidence>
<feature type="transmembrane region" description="Helical" evidence="7">
    <location>
        <begin position="159"/>
        <end position="183"/>
    </location>
</feature>
<organism evidence="9 10">
    <name type="scientific">Bhargavaea cecembensis</name>
    <dbReference type="NCBI Taxonomy" id="394098"/>
    <lineage>
        <taxon>Bacteria</taxon>
        <taxon>Bacillati</taxon>
        <taxon>Bacillota</taxon>
        <taxon>Bacilli</taxon>
        <taxon>Bacillales</taxon>
        <taxon>Caryophanaceae</taxon>
        <taxon>Bhargavaea</taxon>
    </lineage>
</organism>
<evidence type="ECO:0000256" key="3">
    <source>
        <dbReference type="ARBA" id="ARBA00022475"/>
    </source>
</evidence>
<dbReference type="RefSeq" id="WP_063179059.1">
    <property type="nucleotide sequence ID" value="NZ_LQNT01000009.1"/>
</dbReference>
<dbReference type="Proteomes" id="UP000076490">
    <property type="component" value="Unassembled WGS sequence"/>
</dbReference>
<dbReference type="PANTHER" id="PTHR30193:SF37">
    <property type="entry name" value="INNER MEMBRANE ABC TRANSPORTER PERMEASE PROTEIN YCJO"/>
    <property type="match status" value="1"/>
</dbReference>
<keyword evidence="2 7" id="KW-0813">Transport</keyword>
<evidence type="ECO:0000256" key="7">
    <source>
        <dbReference type="RuleBase" id="RU363032"/>
    </source>
</evidence>
<dbReference type="Gene3D" id="1.10.3720.10">
    <property type="entry name" value="MetI-like"/>
    <property type="match status" value="1"/>
</dbReference>
<reference evidence="9 10" key="1">
    <citation type="submission" date="2016-01" db="EMBL/GenBank/DDBJ databases">
        <title>Whole genome sequencing of Bhargavaea cecembensis T14.</title>
        <authorList>
            <person name="Hong K.W."/>
        </authorList>
    </citation>
    <scope>NUCLEOTIDE SEQUENCE [LARGE SCALE GENOMIC DNA]</scope>
    <source>
        <strain evidence="9 10">T14</strain>
    </source>
</reference>
<dbReference type="InterPro" id="IPR035906">
    <property type="entry name" value="MetI-like_sf"/>
</dbReference>
<dbReference type="GO" id="GO:0005886">
    <property type="term" value="C:plasma membrane"/>
    <property type="evidence" value="ECO:0007669"/>
    <property type="project" value="UniProtKB-SubCell"/>
</dbReference>
<keyword evidence="3" id="KW-1003">Cell membrane</keyword>
<evidence type="ECO:0000256" key="4">
    <source>
        <dbReference type="ARBA" id="ARBA00022692"/>
    </source>
</evidence>
<evidence type="ECO:0000313" key="9">
    <source>
        <dbReference type="EMBL" id="KZE37994.1"/>
    </source>
</evidence>
<feature type="transmembrane region" description="Helical" evidence="7">
    <location>
        <begin position="204"/>
        <end position="225"/>
    </location>
</feature>
<evidence type="ECO:0000256" key="6">
    <source>
        <dbReference type="ARBA" id="ARBA00023136"/>
    </source>
</evidence>
<accession>A0A165GWV6</accession>
<dbReference type="SUPFAM" id="SSF161098">
    <property type="entry name" value="MetI-like"/>
    <property type="match status" value="1"/>
</dbReference>
<keyword evidence="5 7" id="KW-1133">Transmembrane helix</keyword>
<feature type="domain" description="ABC transmembrane type-1" evidence="8">
    <location>
        <begin position="72"/>
        <end position="286"/>
    </location>
</feature>
<dbReference type="GO" id="GO:0055085">
    <property type="term" value="P:transmembrane transport"/>
    <property type="evidence" value="ECO:0007669"/>
    <property type="project" value="InterPro"/>
</dbReference>
<keyword evidence="6 7" id="KW-0472">Membrane</keyword>
<evidence type="ECO:0000313" key="10">
    <source>
        <dbReference type="Proteomes" id="UP000076490"/>
    </source>
</evidence>
<comment type="caution">
    <text evidence="9">The sequence shown here is derived from an EMBL/GenBank/DDBJ whole genome shotgun (WGS) entry which is preliminary data.</text>
</comment>
<dbReference type="EMBL" id="LQNT01000009">
    <property type="protein sequence ID" value="KZE37994.1"/>
    <property type="molecule type" value="Genomic_DNA"/>
</dbReference>
<evidence type="ECO:0000259" key="8">
    <source>
        <dbReference type="PROSITE" id="PS50928"/>
    </source>
</evidence>
<gene>
    <name evidence="9" type="ORF">AV656_03415</name>
</gene>
<dbReference type="Pfam" id="PF00528">
    <property type="entry name" value="BPD_transp_1"/>
    <property type="match status" value="1"/>
</dbReference>
<dbReference type="CDD" id="cd06261">
    <property type="entry name" value="TM_PBP2"/>
    <property type="match status" value="1"/>
</dbReference>
<comment type="similarity">
    <text evidence="7">Belongs to the binding-protein-dependent transport system permease family.</text>
</comment>
<proteinExistence type="inferred from homology"/>
<evidence type="ECO:0000256" key="2">
    <source>
        <dbReference type="ARBA" id="ARBA00022448"/>
    </source>
</evidence>
<comment type="subcellular location">
    <subcellularLocation>
        <location evidence="1 7">Cell membrane</location>
        <topology evidence="1 7">Multi-pass membrane protein</topology>
    </subcellularLocation>
</comment>
<dbReference type="OrthoDB" id="9785347at2"/>
<protein>
    <submittedName>
        <fullName evidence="9">ABC transporter permease</fullName>
    </submittedName>
</protein>
<dbReference type="PANTHER" id="PTHR30193">
    <property type="entry name" value="ABC TRANSPORTER PERMEASE PROTEIN"/>
    <property type="match status" value="1"/>
</dbReference>
<feature type="transmembrane region" description="Helical" evidence="7">
    <location>
        <begin position="13"/>
        <end position="33"/>
    </location>
</feature>
<dbReference type="InterPro" id="IPR051393">
    <property type="entry name" value="ABC_transporter_permease"/>
</dbReference>